<dbReference type="eggNOG" id="COG0631">
    <property type="taxonomic scope" value="Bacteria"/>
</dbReference>
<dbReference type="Proteomes" id="UP000001660">
    <property type="component" value="Chromosome"/>
</dbReference>
<dbReference type="Gene3D" id="3.60.40.10">
    <property type="entry name" value="PPM-type phosphatase domain"/>
    <property type="match status" value="1"/>
</dbReference>
<dbReference type="PROSITE" id="PS51746">
    <property type="entry name" value="PPM_2"/>
    <property type="match status" value="1"/>
</dbReference>
<reference evidence="2 3" key="1">
    <citation type="journal article" date="2010" name="Proc. Natl. Acad. Sci. U.S.A.">
        <title>A Nitrospira metagenome illuminates the physiology and evolution of globally important nitrite-oxidizing bacteria.</title>
        <authorList>
            <person name="Lucker S."/>
            <person name="Wagner M."/>
            <person name="Maixner F."/>
            <person name="Pelletier E."/>
            <person name="Koch H."/>
            <person name="Vacherie B."/>
            <person name="Rattei T."/>
            <person name="Sinninghe Damste J."/>
            <person name="Spieck E."/>
            <person name="Le Paslier D."/>
            <person name="Daims H."/>
        </authorList>
    </citation>
    <scope>NUCLEOTIDE SEQUENCE [LARGE SCALE GENOMIC DNA]</scope>
</reference>
<dbReference type="Pfam" id="PF13672">
    <property type="entry name" value="PP2C_2"/>
    <property type="match status" value="1"/>
</dbReference>
<dbReference type="InterPro" id="IPR015655">
    <property type="entry name" value="PP2C"/>
</dbReference>
<dbReference type="InterPro" id="IPR036457">
    <property type="entry name" value="PPM-type-like_dom_sf"/>
</dbReference>
<name>D8PEM3_9BACT</name>
<dbReference type="SUPFAM" id="SSF81606">
    <property type="entry name" value="PP2C-like"/>
    <property type="match status" value="1"/>
</dbReference>
<feature type="domain" description="PPM-type phosphatase" evidence="1">
    <location>
        <begin position="14"/>
        <end position="261"/>
    </location>
</feature>
<dbReference type="InterPro" id="IPR001932">
    <property type="entry name" value="PPM-type_phosphatase-like_dom"/>
</dbReference>
<dbReference type="PANTHER" id="PTHR47992">
    <property type="entry name" value="PROTEIN PHOSPHATASE"/>
    <property type="match status" value="1"/>
</dbReference>
<dbReference type="SMART" id="SM00332">
    <property type="entry name" value="PP2Cc"/>
    <property type="match status" value="1"/>
</dbReference>
<dbReference type="NCBIfam" id="NF033484">
    <property type="entry name" value="Stp1_PP2C_phos"/>
    <property type="match status" value="1"/>
</dbReference>
<evidence type="ECO:0000313" key="3">
    <source>
        <dbReference type="Proteomes" id="UP000001660"/>
    </source>
</evidence>
<organism evidence="2 3">
    <name type="scientific">Nitrospira defluvii</name>
    <dbReference type="NCBI Taxonomy" id="330214"/>
    <lineage>
        <taxon>Bacteria</taxon>
        <taxon>Pseudomonadati</taxon>
        <taxon>Nitrospirota</taxon>
        <taxon>Nitrospiria</taxon>
        <taxon>Nitrospirales</taxon>
        <taxon>Nitrospiraceae</taxon>
        <taxon>Nitrospira</taxon>
    </lineage>
</organism>
<dbReference type="SMART" id="SM00331">
    <property type="entry name" value="PP2C_SIG"/>
    <property type="match status" value="1"/>
</dbReference>
<sequence>MIPHSENSDPPWHGAGLSHVGLMRSSNQDAFVVDNGLGLWVVADGMGGRAGGDIASALTVKVLLDHFQGLKQRGGPAVFKQDNGEASVQLRRAFQQADEAIRGRAREEPALSGMGTTIVALVVSSLSPLQLVIGHVGDSRAYLYRGQELRLLTRDHSLVEDLLARGSISPEEVATHPQRHILVRALGIEGQTDPDISQHAIQPGDILLLCTDGITKMLSDQQISAHLSHAAHSPDEACKDLVAESNARGGKDNSTAVVVRFF</sequence>
<dbReference type="KEGG" id="nde:NIDE1958"/>
<proteinExistence type="predicted"/>
<dbReference type="AlphaFoldDB" id="D8PEM3"/>
<protein>
    <recommendedName>
        <fullName evidence="1">PPM-type phosphatase domain-containing protein</fullName>
    </recommendedName>
</protein>
<keyword evidence="2" id="KW-0378">Hydrolase</keyword>
<dbReference type="HOGENOM" id="CLU_034545_4_1_0"/>
<keyword evidence="3" id="KW-1185">Reference proteome</keyword>
<gene>
    <name evidence="2" type="ORF">NIDE1958</name>
</gene>
<dbReference type="CDD" id="cd00143">
    <property type="entry name" value="PP2Cc"/>
    <property type="match status" value="1"/>
</dbReference>
<evidence type="ECO:0000259" key="1">
    <source>
        <dbReference type="PROSITE" id="PS51746"/>
    </source>
</evidence>
<evidence type="ECO:0000313" key="2">
    <source>
        <dbReference type="EMBL" id="CBK41682.1"/>
    </source>
</evidence>
<accession>D8PEM3</accession>
<dbReference type="GO" id="GO:0004722">
    <property type="term" value="F:protein serine/threonine phosphatase activity"/>
    <property type="evidence" value="ECO:0007669"/>
    <property type="project" value="InterPro"/>
</dbReference>
<dbReference type="STRING" id="330214.NIDE1958"/>
<dbReference type="EMBL" id="FP929003">
    <property type="protein sequence ID" value="CBK41682.1"/>
    <property type="molecule type" value="Genomic_DNA"/>
</dbReference>